<dbReference type="RefSeq" id="WP_138451684.1">
    <property type="nucleotide sequence ID" value="NZ_VBVZ01000201.1"/>
</dbReference>
<evidence type="ECO:0000313" key="2">
    <source>
        <dbReference type="Proteomes" id="UP000304941"/>
    </source>
</evidence>
<dbReference type="Proteomes" id="UP000304941">
    <property type="component" value="Unassembled WGS sequence"/>
</dbReference>
<gene>
    <name evidence="1" type="ORF">FEM54_15105</name>
</gene>
<keyword evidence="2" id="KW-1185">Reference proteome</keyword>
<evidence type="ECO:0000313" key="1">
    <source>
        <dbReference type="EMBL" id="TLG91004.1"/>
    </source>
</evidence>
<proteinExistence type="predicted"/>
<organism evidence="1 2">
    <name type="scientific">Pseudomonas edaphica</name>
    <dbReference type="NCBI Taxonomy" id="2006980"/>
    <lineage>
        <taxon>Bacteria</taxon>
        <taxon>Pseudomonadati</taxon>
        <taxon>Pseudomonadota</taxon>
        <taxon>Gammaproteobacteria</taxon>
        <taxon>Pseudomonadales</taxon>
        <taxon>Pseudomonadaceae</taxon>
        <taxon>Pseudomonas</taxon>
    </lineage>
</organism>
<accession>A0ABY2U4A1</accession>
<protein>
    <submittedName>
        <fullName evidence="1">Uncharacterized protein</fullName>
    </submittedName>
</protein>
<name>A0ABY2U4A1_9PSED</name>
<reference evidence="1 2" key="1">
    <citation type="submission" date="2019-05" db="EMBL/GenBank/DDBJ databases">
        <title>Pseudomonas edaphica sp. nov., isolated from rhizospheric soil of Cistus ladanifer L. in Spain.</title>
        <authorList>
            <person name="Peix A."/>
        </authorList>
    </citation>
    <scope>NUCLEOTIDE SEQUENCE [LARGE SCALE GENOMIC DNA]</scope>
    <source>
        <strain evidence="1 2">RD25</strain>
    </source>
</reference>
<dbReference type="EMBL" id="VBVZ01000201">
    <property type="protein sequence ID" value="TLG91004.1"/>
    <property type="molecule type" value="Genomic_DNA"/>
</dbReference>
<comment type="caution">
    <text evidence="1">The sequence shown here is derived from an EMBL/GenBank/DDBJ whole genome shotgun (WGS) entry which is preliminary data.</text>
</comment>
<sequence length="305" mass="33841">MDQPTGNVSGEYSNCRYQDHGNGLASYYVTIPFNKLAPGENTSSRHAFASRAIVLYTYNSNGIPSNSTAGSVYINDARYGIKYPSGNLMMYTNSYDWYKKDAFTAETKVTFSSSGLSKWPGIAIRTGNFSFTPQLNQETYFDAKGAVYISKTEGLNGSCRIINPETPPPQDITLNVSVPDWDFGDLQPGIVEKTLDSTKDQLCFTYNSGEIIGQKFIINTYNTHGGTDDTYRLRHFSASSYLPYSLTLNDGKNKPLKIPNNTRNTITLDSSGRTCFSPTIRANVSKTQVEGNYYDVLNFNVTTKP</sequence>